<reference evidence="5 6" key="1">
    <citation type="submission" date="2017-06" db="EMBL/GenBank/DDBJ databases">
        <title>Draft genome sequence of anaerobic fermentative bacterium Anaeromicrobium sediminis DY2726D isolated from West Pacific Ocean sediments.</title>
        <authorList>
            <person name="Zeng X."/>
        </authorList>
    </citation>
    <scope>NUCLEOTIDE SEQUENCE [LARGE SCALE GENOMIC DNA]</scope>
    <source>
        <strain evidence="5 6">DY2726D</strain>
    </source>
</reference>
<organism evidence="5 6">
    <name type="scientific">Anaeromicrobium sediminis</name>
    <dbReference type="NCBI Taxonomy" id="1478221"/>
    <lineage>
        <taxon>Bacteria</taxon>
        <taxon>Bacillati</taxon>
        <taxon>Bacillota</taxon>
        <taxon>Clostridia</taxon>
        <taxon>Peptostreptococcales</taxon>
        <taxon>Thermotaleaceae</taxon>
        <taxon>Anaeromicrobium</taxon>
    </lineage>
</organism>
<evidence type="ECO:0000259" key="4">
    <source>
        <dbReference type="PROSITE" id="PS51272"/>
    </source>
</evidence>
<dbReference type="PROSITE" id="PS51272">
    <property type="entry name" value="SLH"/>
    <property type="match status" value="2"/>
</dbReference>
<dbReference type="InterPro" id="IPR001119">
    <property type="entry name" value="SLH_dom"/>
</dbReference>
<feature type="domain" description="SLH" evidence="4">
    <location>
        <begin position="630"/>
        <end position="693"/>
    </location>
</feature>
<dbReference type="AlphaFoldDB" id="A0A267MIY9"/>
<evidence type="ECO:0000256" key="1">
    <source>
        <dbReference type="ARBA" id="ARBA00022737"/>
    </source>
</evidence>
<keyword evidence="1" id="KW-0677">Repeat</keyword>
<dbReference type="PANTHER" id="PTHR43308">
    <property type="entry name" value="OUTER MEMBRANE PROTEIN ALPHA-RELATED"/>
    <property type="match status" value="1"/>
</dbReference>
<dbReference type="Proteomes" id="UP000216024">
    <property type="component" value="Unassembled WGS sequence"/>
</dbReference>
<sequence>MLFYSLGGMNVKRTFKTICVSMLILSMLFSVTYASSDNTITKRAYIGINQKLIGEEAPVLKIENDGDDFDDSETIVLKLDNAKWLEDGDFESGTFEEHMNKDSYIDKFRGNTVSSSVYIEKIDDITVRAKVYNVEDEEEVRIPLYTKPTNAGDMIVHIDSLSNTITEEDIVYGSVKDNGFFIKISGPDFFFEDEKIYNIGHIKIEEAIKQSFPNEEGIIKIELQEGFKWIEPGNINTDDFIGKKEAKIIDDSILNVIVDFSKEVDDDKYHSIKLSNAKIQAVDQINNYEEEFVYAQISSDIIDIIEANPLFLGIHNKDKMIYYLEKDFSVEQKVGQVIVDFNKLQLKNKYTVRDIVYGKENYDWILVNENEFEEAYESPNNQKKYKITNGKIIIDESLKKGKYILFSPEMMSKLYFYKKVSKDDLKLKFELMVDTTRKRTSSGSSGGGRSSKPKATISEKGNKASVKIDKKNMDTFIKESKGDSYINVPITTDKEEVELTLNSDILKEVEKEIRMENKDLVMILKKDVLDNLKKDNEDVRIGLNKKPMIESMNTLKSSKYSKIYTQVFKVDASNDIGRIPVIYNTKIQNRKMTNVFVIGKDSKLHFVPSTVEENSIKFEADEDKEYVIIEKNISFNDLNSHWAKDAVEGLASKNIISGFENGEFKPDDNLDRAQMATILVKALGLDTFNEDNNKVFEDMDTTNWASEYVYLAKENGLINGVGNNKFNPNGNITGEQLIQVAINAYEKNNKKIEVTKEEIEKINGSSDWAKIAIAKAKKLGLEDNILEELSYKGNAKRSQAAAIISELIKD</sequence>
<feature type="chain" id="PRO_5038676470" description="SLH domain-containing protein" evidence="3">
    <location>
        <begin position="35"/>
        <end position="810"/>
    </location>
</feature>
<feature type="domain" description="SLH" evidence="4">
    <location>
        <begin position="695"/>
        <end position="755"/>
    </location>
</feature>
<gene>
    <name evidence="5" type="ORF">CCE28_11020</name>
</gene>
<proteinExistence type="predicted"/>
<dbReference type="InterPro" id="IPR051465">
    <property type="entry name" value="Cell_Envelope_Struct_Comp"/>
</dbReference>
<evidence type="ECO:0000313" key="6">
    <source>
        <dbReference type="Proteomes" id="UP000216024"/>
    </source>
</evidence>
<dbReference type="EMBL" id="NIBG01000008">
    <property type="protein sequence ID" value="PAB59382.1"/>
    <property type="molecule type" value="Genomic_DNA"/>
</dbReference>
<feature type="signal peptide" evidence="3">
    <location>
        <begin position="1"/>
        <end position="34"/>
    </location>
</feature>
<keyword evidence="3" id="KW-0732">Signal</keyword>
<accession>A0A267MIY9</accession>
<name>A0A267MIY9_9FIRM</name>
<evidence type="ECO:0000256" key="2">
    <source>
        <dbReference type="SAM" id="MobiDB-lite"/>
    </source>
</evidence>
<comment type="caution">
    <text evidence="5">The sequence shown here is derived from an EMBL/GenBank/DDBJ whole genome shotgun (WGS) entry which is preliminary data.</text>
</comment>
<keyword evidence="6" id="KW-1185">Reference proteome</keyword>
<dbReference type="Pfam" id="PF00395">
    <property type="entry name" value="SLH"/>
    <property type="match status" value="2"/>
</dbReference>
<evidence type="ECO:0000313" key="5">
    <source>
        <dbReference type="EMBL" id="PAB59382.1"/>
    </source>
</evidence>
<evidence type="ECO:0000256" key="3">
    <source>
        <dbReference type="SAM" id="SignalP"/>
    </source>
</evidence>
<protein>
    <recommendedName>
        <fullName evidence="4">SLH domain-containing protein</fullName>
    </recommendedName>
</protein>
<feature type="region of interest" description="Disordered" evidence="2">
    <location>
        <begin position="438"/>
        <end position="463"/>
    </location>
</feature>